<dbReference type="GO" id="GO:0000166">
    <property type="term" value="F:nucleotide binding"/>
    <property type="evidence" value="ECO:0007669"/>
    <property type="project" value="UniProtKB-KW"/>
</dbReference>
<evidence type="ECO:0000256" key="1">
    <source>
        <dbReference type="ARBA" id="ARBA00022737"/>
    </source>
</evidence>
<keyword evidence="3" id="KW-0611">Plant defense</keyword>
<keyword evidence="1" id="KW-0677">Repeat</keyword>
<dbReference type="Proteomes" id="UP001054821">
    <property type="component" value="Chromosome 3"/>
</dbReference>
<gene>
    <name evidence="5" type="ORF">L3X38_016623</name>
</gene>
<keyword evidence="2" id="KW-0547">Nucleotide-binding</keyword>
<dbReference type="AlphaFoldDB" id="A0AAD4W8B3"/>
<comment type="caution">
    <text evidence="5">The sequence shown here is derived from an EMBL/GenBank/DDBJ whole genome shotgun (WGS) entry which is preliminary data.</text>
</comment>
<sequence length="98" mass="11212">MAEALISVLLEQLASIIQKTSRTREERQMKKVDVRYWLDSLKDVSYEMDDVLDEWSTEILKQHIQKQEAGLAVGSFGKCLAARKCLPSAGKKAWLPWC</sequence>
<dbReference type="GO" id="GO:0006952">
    <property type="term" value="P:defense response"/>
    <property type="evidence" value="ECO:0007669"/>
    <property type="project" value="UniProtKB-KW"/>
</dbReference>
<dbReference type="InterPro" id="IPR041118">
    <property type="entry name" value="Rx_N"/>
</dbReference>
<protein>
    <recommendedName>
        <fullName evidence="4">Disease resistance N-terminal domain-containing protein</fullName>
    </recommendedName>
</protein>
<evidence type="ECO:0000256" key="2">
    <source>
        <dbReference type="ARBA" id="ARBA00022741"/>
    </source>
</evidence>
<organism evidence="5 6">
    <name type="scientific">Prunus dulcis</name>
    <name type="common">Almond</name>
    <name type="synonym">Amygdalus dulcis</name>
    <dbReference type="NCBI Taxonomy" id="3755"/>
    <lineage>
        <taxon>Eukaryota</taxon>
        <taxon>Viridiplantae</taxon>
        <taxon>Streptophyta</taxon>
        <taxon>Embryophyta</taxon>
        <taxon>Tracheophyta</taxon>
        <taxon>Spermatophyta</taxon>
        <taxon>Magnoliopsida</taxon>
        <taxon>eudicotyledons</taxon>
        <taxon>Gunneridae</taxon>
        <taxon>Pentapetalae</taxon>
        <taxon>rosids</taxon>
        <taxon>fabids</taxon>
        <taxon>Rosales</taxon>
        <taxon>Rosaceae</taxon>
        <taxon>Amygdaloideae</taxon>
        <taxon>Amygdaleae</taxon>
        <taxon>Prunus</taxon>
    </lineage>
</organism>
<evidence type="ECO:0000256" key="3">
    <source>
        <dbReference type="ARBA" id="ARBA00022821"/>
    </source>
</evidence>
<name>A0AAD4W8B3_PRUDU</name>
<evidence type="ECO:0000259" key="4">
    <source>
        <dbReference type="Pfam" id="PF18052"/>
    </source>
</evidence>
<proteinExistence type="predicted"/>
<dbReference type="EMBL" id="JAJFAZ020000003">
    <property type="protein sequence ID" value="KAI5337352.1"/>
    <property type="molecule type" value="Genomic_DNA"/>
</dbReference>
<keyword evidence="6" id="KW-1185">Reference proteome</keyword>
<reference evidence="5 6" key="1">
    <citation type="journal article" date="2022" name="G3 (Bethesda)">
        <title>Whole-genome sequence and methylome profiling of the almond [Prunus dulcis (Mill.) D.A. Webb] cultivar 'Nonpareil'.</title>
        <authorList>
            <person name="D'Amico-Willman K.M."/>
            <person name="Ouma W.Z."/>
            <person name="Meulia T."/>
            <person name="Sideli G.M."/>
            <person name="Gradziel T.M."/>
            <person name="Fresnedo-Ramirez J."/>
        </authorList>
    </citation>
    <scope>NUCLEOTIDE SEQUENCE [LARGE SCALE GENOMIC DNA]</scope>
    <source>
        <strain evidence="5">Clone GOH B32 T37-40</strain>
    </source>
</reference>
<dbReference type="Pfam" id="PF18052">
    <property type="entry name" value="Rx_N"/>
    <property type="match status" value="1"/>
</dbReference>
<evidence type="ECO:0000313" key="6">
    <source>
        <dbReference type="Proteomes" id="UP001054821"/>
    </source>
</evidence>
<evidence type="ECO:0000313" key="5">
    <source>
        <dbReference type="EMBL" id="KAI5337352.1"/>
    </source>
</evidence>
<feature type="domain" description="Disease resistance N-terminal" evidence="4">
    <location>
        <begin position="14"/>
        <end position="67"/>
    </location>
</feature>
<dbReference type="Gene3D" id="1.20.5.4130">
    <property type="match status" value="1"/>
</dbReference>
<accession>A0AAD4W8B3</accession>